<dbReference type="AlphaFoldDB" id="A0A0G3H5P0"/>
<keyword evidence="1" id="KW-1133">Transmembrane helix</keyword>
<evidence type="ECO:0000256" key="1">
    <source>
        <dbReference type="SAM" id="Phobius"/>
    </source>
</evidence>
<feature type="transmembrane region" description="Helical" evidence="1">
    <location>
        <begin position="6"/>
        <end position="24"/>
    </location>
</feature>
<reference evidence="2 3" key="1">
    <citation type="journal article" date="2015" name="Genome Announc.">
        <title>Complete Genome Sequence of the Type Strain Corynebacterium mustelae DSM 45274, Isolated from Various Tissues of a Male Ferret with Lethal Sepsis.</title>
        <authorList>
            <person name="Ruckert C."/>
            <person name="Eimer J."/>
            <person name="Winkler A."/>
            <person name="Tauch A."/>
        </authorList>
    </citation>
    <scope>NUCLEOTIDE SEQUENCE [LARGE SCALE GENOMIC DNA]</scope>
    <source>
        <strain evidence="2 3">DSM 45274</strain>
    </source>
</reference>
<keyword evidence="3" id="KW-1185">Reference proteome</keyword>
<protein>
    <submittedName>
        <fullName evidence="2">Uncharacterized protein</fullName>
    </submittedName>
</protein>
<name>A0A0G3H5P0_9CORY</name>
<evidence type="ECO:0000313" key="3">
    <source>
        <dbReference type="Proteomes" id="UP000035199"/>
    </source>
</evidence>
<dbReference type="KEGG" id="cmv:CMUST_14175"/>
<evidence type="ECO:0000313" key="2">
    <source>
        <dbReference type="EMBL" id="AKK07128.1"/>
    </source>
</evidence>
<sequence length="62" mass="7388">MLNNSTYVLLIIFWGFLPIFAYSVSFSKEKETLLKNQQFGGWRFIFELIFFFAVGFFLLSLF</sequence>
<feature type="transmembrane region" description="Helical" evidence="1">
    <location>
        <begin position="44"/>
        <end position="61"/>
    </location>
</feature>
<accession>A0A0G3H5P0</accession>
<keyword evidence="1" id="KW-0472">Membrane</keyword>
<keyword evidence="1" id="KW-0812">Transmembrane</keyword>
<dbReference type="EMBL" id="CP011542">
    <property type="protein sequence ID" value="AKK07128.1"/>
    <property type="molecule type" value="Genomic_DNA"/>
</dbReference>
<dbReference type="Proteomes" id="UP000035199">
    <property type="component" value="Chromosome"/>
</dbReference>
<organism evidence="2 3">
    <name type="scientific">Corynebacterium mustelae</name>
    <dbReference type="NCBI Taxonomy" id="571915"/>
    <lineage>
        <taxon>Bacteria</taxon>
        <taxon>Bacillati</taxon>
        <taxon>Actinomycetota</taxon>
        <taxon>Actinomycetes</taxon>
        <taxon>Mycobacteriales</taxon>
        <taxon>Corynebacteriaceae</taxon>
        <taxon>Corynebacterium</taxon>
    </lineage>
</organism>
<gene>
    <name evidence="2" type="ORF">CMUST_14175</name>
</gene>
<reference evidence="3" key="2">
    <citation type="submission" date="2015-05" db="EMBL/GenBank/DDBJ databases">
        <title>Complete genome sequence of Corynebacterium mustelae DSM 45274, isolated from various tissues of a male ferret with lethal sepsis.</title>
        <authorList>
            <person name="Ruckert C."/>
            <person name="Albersmeier A."/>
            <person name="Winkler A."/>
            <person name="Tauch A."/>
        </authorList>
    </citation>
    <scope>NUCLEOTIDE SEQUENCE [LARGE SCALE GENOMIC DNA]</scope>
    <source>
        <strain evidence="3">DSM 45274</strain>
    </source>
</reference>
<proteinExistence type="predicted"/>